<dbReference type="RefSeq" id="WP_138789366.1">
    <property type="nucleotide sequence ID" value="NZ_JBHTGQ010000009.1"/>
</dbReference>
<dbReference type="SUPFAM" id="SSF56059">
    <property type="entry name" value="Glutathione synthetase ATP-binding domain-like"/>
    <property type="match status" value="1"/>
</dbReference>
<dbReference type="Pfam" id="PF14398">
    <property type="entry name" value="ATPgrasp_YheCD"/>
    <property type="match status" value="1"/>
</dbReference>
<dbReference type="InterPro" id="IPR026838">
    <property type="entry name" value="YheC/D"/>
</dbReference>
<dbReference type="EMBL" id="JBHTGQ010000009">
    <property type="protein sequence ID" value="MFC7749083.1"/>
    <property type="molecule type" value="Genomic_DNA"/>
</dbReference>
<dbReference type="Proteomes" id="UP001596528">
    <property type="component" value="Unassembled WGS sequence"/>
</dbReference>
<evidence type="ECO:0000313" key="2">
    <source>
        <dbReference type="Proteomes" id="UP001596528"/>
    </source>
</evidence>
<comment type="caution">
    <text evidence="1">The sequence shown here is derived from an EMBL/GenBank/DDBJ whole genome shotgun (WGS) entry which is preliminary data.</text>
</comment>
<accession>A0ABW2V467</accession>
<sequence>MSRVKLTVHVSPDSGESSGSTVAIGDKAIKQLKIPAGSPITLRFGAFRQSVTAVGGGPADGLRLSAMLAHRMGLHTGAKLSAGYRQGSRTLAIGPLVGVLVSKVYPGSADGQLFGSITSFCRELTIAAALSGAHVFFFTPNEVNSGQTITGWSYRGGWRKSEYPVPDVVYNRLTTRKLESKSSVQHFFKEVKTRYQTTVFNERFLNKTDVFQALKQNAACLKYLPESYLFRGFDMLKSMTAKYPVVFLKPVTGSLGKGIIRISRCGNGYCCDTTMAGGVRRQTFATLNGLFKSISARLKAQRHQIQQGLQLIKIGDRPIDFRALVQRGSKGDWVITSTVARIAGNRHFVSNIARGGTIARVEETLTRSNLPSSALNTTRTQLRRAALDIAEGIEAQVGGHYAELGVDLAVDVSGKVWLLEVNSKPSKNDASPAANVKIRPSVKQTLRYARYLAGL</sequence>
<proteinExistence type="predicted"/>
<gene>
    <name evidence="1" type="ORF">ACFQWB_03865</name>
</gene>
<keyword evidence="2" id="KW-1185">Reference proteome</keyword>
<organism evidence="1 2">
    <name type="scientific">Paenibacillus thermoaerophilus</name>
    <dbReference type="NCBI Taxonomy" id="1215385"/>
    <lineage>
        <taxon>Bacteria</taxon>
        <taxon>Bacillati</taxon>
        <taxon>Bacillota</taxon>
        <taxon>Bacilli</taxon>
        <taxon>Bacillales</taxon>
        <taxon>Paenibacillaceae</taxon>
        <taxon>Paenibacillus</taxon>
    </lineage>
</organism>
<name>A0ABW2V467_9BACL</name>
<reference evidence="2" key="1">
    <citation type="journal article" date="2019" name="Int. J. Syst. Evol. Microbiol.">
        <title>The Global Catalogue of Microorganisms (GCM) 10K type strain sequencing project: providing services to taxonomists for standard genome sequencing and annotation.</title>
        <authorList>
            <consortium name="The Broad Institute Genomics Platform"/>
            <consortium name="The Broad Institute Genome Sequencing Center for Infectious Disease"/>
            <person name="Wu L."/>
            <person name="Ma J."/>
        </authorList>
    </citation>
    <scope>NUCLEOTIDE SEQUENCE [LARGE SCALE GENOMIC DNA]</scope>
    <source>
        <strain evidence="2">JCM 18657</strain>
    </source>
</reference>
<dbReference type="Gene3D" id="3.30.470.20">
    <property type="entry name" value="ATP-grasp fold, B domain"/>
    <property type="match status" value="1"/>
</dbReference>
<protein>
    <submittedName>
        <fullName evidence="1">YheC/YheD family protein</fullName>
    </submittedName>
</protein>
<evidence type="ECO:0000313" key="1">
    <source>
        <dbReference type="EMBL" id="MFC7749083.1"/>
    </source>
</evidence>